<evidence type="ECO:0000313" key="3">
    <source>
        <dbReference type="EMBL" id="WXB12359.1"/>
    </source>
</evidence>
<dbReference type="Gene3D" id="3.40.30.10">
    <property type="entry name" value="Glutaredoxin"/>
    <property type="match status" value="1"/>
</dbReference>
<gene>
    <name evidence="3" type="ORF">LZC94_31480</name>
</gene>
<sequence length="251" mass="26347">MKGRAERITALLAACCILLPSAGCSRKRTGNETAAASAGDNGAAPFTVTDASDGLLFTWIDEHGDFHVEQKAADVPLVGRDSVRVVDPTREEGTHPERIFVADLRTTQPDGSYLVKTMTKPQFDELAVARRKGKTALLEPTDAAAAAADPRLAKGGGSSAEPGDPNARPAVIIYGAEWCGACHQAAAYLRSKGIPYVEKDIEADRGAAREMQGKLAKAGLGHGSIPVLDVRGKVMVGFNPRVVDEALGAAM</sequence>
<organism evidence="3 4">
    <name type="scientific">Pendulispora albinea</name>
    <dbReference type="NCBI Taxonomy" id="2741071"/>
    <lineage>
        <taxon>Bacteria</taxon>
        <taxon>Pseudomonadati</taxon>
        <taxon>Myxococcota</taxon>
        <taxon>Myxococcia</taxon>
        <taxon>Myxococcales</taxon>
        <taxon>Sorangiineae</taxon>
        <taxon>Pendulisporaceae</taxon>
        <taxon>Pendulispora</taxon>
    </lineage>
</organism>
<dbReference type="CDD" id="cd02976">
    <property type="entry name" value="NrdH"/>
    <property type="match status" value="1"/>
</dbReference>
<accession>A0ABZ2LRX5</accession>
<proteinExistence type="predicted"/>
<dbReference type="InterPro" id="IPR002109">
    <property type="entry name" value="Glutaredoxin"/>
</dbReference>
<feature type="domain" description="Glutaredoxin" evidence="2">
    <location>
        <begin position="171"/>
        <end position="234"/>
    </location>
</feature>
<evidence type="ECO:0000313" key="4">
    <source>
        <dbReference type="Proteomes" id="UP001370348"/>
    </source>
</evidence>
<dbReference type="SUPFAM" id="SSF52833">
    <property type="entry name" value="Thioredoxin-like"/>
    <property type="match status" value="1"/>
</dbReference>
<feature type="region of interest" description="Disordered" evidence="1">
    <location>
        <begin position="140"/>
        <end position="166"/>
    </location>
</feature>
<evidence type="ECO:0000259" key="2">
    <source>
        <dbReference type="Pfam" id="PF00462"/>
    </source>
</evidence>
<dbReference type="Pfam" id="PF00462">
    <property type="entry name" value="Glutaredoxin"/>
    <property type="match status" value="1"/>
</dbReference>
<reference evidence="3 4" key="1">
    <citation type="submission" date="2021-12" db="EMBL/GenBank/DDBJ databases">
        <title>Discovery of the Pendulisporaceae a myxobacterial family with distinct sporulation behavior and unique specialized metabolism.</title>
        <authorList>
            <person name="Garcia R."/>
            <person name="Popoff A."/>
            <person name="Bader C.D."/>
            <person name="Loehr J."/>
            <person name="Walesch S."/>
            <person name="Walt C."/>
            <person name="Boldt J."/>
            <person name="Bunk B."/>
            <person name="Haeckl F.J.F.P.J."/>
            <person name="Gunesch A.P."/>
            <person name="Birkelbach J."/>
            <person name="Nuebel U."/>
            <person name="Pietschmann T."/>
            <person name="Bach T."/>
            <person name="Mueller R."/>
        </authorList>
    </citation>
    <scope>NUCLEOTIDE SEQUENCE [LARGE SCALE GENOMIC DNA]</scope>
    <source>
        <strain evidence="3 4">MSr11954</strain>
    </source>
</reference>
<dbReference type="Proteomes" id="UP001370348">
    <property type="component" value="Chromosome"/>
</dbReference>
<protein>
    <submittedName>
        <fullName evidence="3">Glutaredoxin family protein</fullName>
    </submittedName>
</protein>
<evidence type="ECO:0000256" key="1">
    <source>
        <dbReference type="SAM" id="MobiDB-lite"/>
    </source>
</evidence>
<name>A0ABZ2LRX5_9BACT</name>
<dbReference type="EMBL" id="CP089984">
    <property type="protein sequence ID" value="WXB12359.1"/>
    <property type="molecule type" value="Genomic_DNA"/>
</dbReference>
<dbReference type="RefSeq" id="WP_394821980.1">
    <property type="nucleotide sequence ID" value="NZ_CP089984.1"/>
</dbReference>
<keyword evidence="4" id="KW-1185">Reference proteome</keyword>
<dbReference type="PROSITE" id="PS51354">
    <property type="entry name" value="GLUTAREDOXIN_2"/>
    <property type="match status" value="1"/>
</dbReference>
<dbReference type="InterPro" id="IPR036249">
    <property type="entry name" value="Thioredoxin-like_sf"/>
</dbReference>